<keyword evidence="1" id="KW-0472">Membrane</keyword>
<dbReference type="AlphaFoldDB" id="A0A520KPC0"/>
<sequence length="281" mass="30123">MELKEMRDVVLTALALLAVLYIMVMLGQYVLASFLAFAGVTTLGARLTKYKLQLEVFDAVMYIGGIIIAFSLLYHTATLLGYASYLPIGLSQFAGVASALVIPIMIYNALVYAQHPTKPGYYAWMTFLAVMDTVMGVSAGGKPIAGVQPVIYLVVGVAMLSLALGGYLGLKLSLSSFTGIVALLVFFVGVSLGVSFINASGFYYIPLPSWFNWVSSAMLLGMVLFLFIAYLVERTSATPFLAGAAIWALSVYGATGLTMLINLALFSIAVWVILQALGARR</sequence>
<feature type="transmembrane region" description="Helical" evidence="1">
    <location>
        <begin position="150"/>
        <end position="170"/>
    </location>
</feature>
<feature type="transmembrane region" description="Helical" evidence="1">
    <location>
        <begin position="93"/>
        <end position="115"/>
    </location>
</feature>
<keyword evidence="1" id="KW-1133">Transmembrane helix</keyword>
<evidence type="ECO:0000256" key="1">
    <source>
        <dbReference type="SAM" id="Phobius"/>
    </source>
</evidence>
<feature type="transmembrane region" description="Helical" evidence="1">
    <location>
        <begin position="62"/>
        <end position="86"/>
    </location>
</feature>
<evidence type="ECO:0000313" key="2">
    <source>
        <dbReference type="EMBL" id="RZN63263.1"/>
    </source>
</evidence>
<keyword evidence="1" id="KW-0812">Transmembrane</keyword>
<gene>
    <name evidence="2" type="ORF">EF810_01180</name>
</gene>
<reference evidence="2 3" key="1">
    <citation type="journal article" date="2019" name="Nat. Microbiol.">
        <title>Wide diversity of methane and short-chain alkane metabolisms in uncultured archaea.</title>
        <authorList>
            <person name="Borrel G."/>
            <person name="Adam P.S."/>
            <person name="McKay L.J."/>
            <person name="Chen L.X."/>
            <person name="Sierra-Garcia I.N."/>
            <person name="Sieber C.M."/>
            <person name="Letourneur Q."/>
            <person name="Ghozlane A."/>
            <person name="Andersen G.L."/>
            <person name="Li W.J."/>
            <person name="Hallam S.J."/>
            <person name="Muyzer G."/>
            <person name="de Oliveira V.M."/>
            <person name="Inskeep W.P."/>
            <person name="Banfield J.F."/>
            <person name="Gribaldo S."/>
        </authorList>
    </citation>
    <scope>NUCLEOTIDE SEQUENCE [LARGE SCALE GENOMIC DNA]</scope>
    <source>
        <strain evidence="2">NM4</strain>
    </source>
</reference>
<protein>
    <submittedName>
        <fullName evidence="2">Uncharacterized protein</fullName>
    </submittedName>
</protein>
<accession>A0A520KPC0</accession>
<feature type="transmembrane region" description="Helical" evidence="1">
    <location>
        <begin position="210"/>
        <end position="232"/>
    </location>
</feature>
<dbReference type="RefSeq" id="WP_125670231.1">
    <property type="nucleotide sequence ID" value="NZ_RCOS01000021.1"/>
</dbReference>
<feature type="transmembrane region" description="Helical" evidence="1">
    <location>
        <begin position="176"/>
        <end position="198"/>
    </location>
</feature>
<organism evidence="2 3">
    <name type="scientific">Candidatus Methanodesulfokora washburnensis</name>
    <dbReference type="NCBI Taxonomy" id="2478471"/>
    <lineage>
        <taxon>Archaea</taxon>
        <taxon>Thermoproteota</taxon>
        <taxon>Candidatus Korarchaeia</taxon>
        <taxon>Candidatus Korarchaeia incertae sedis</taxon>
        <taxon>Candidatus Methanodesulfokora</taxon>
    </lineage>
</organism>
<comment type="caution">
    <text evidence="2">The sequence shown here is derived from an EMBL/GenBank/DDBJ whole genome shotgun (WGS) entry which is preliminary data.</text>
</comment>
<name>A0A520KPC0_9CREN</name>
<dbReference type="EMBL" id="RXII01000020">
    <property type="protein sequence ID" value="RZN63263.1"/>
    <property type="molecule type" value="Genomic_DNA"/>
</dbReference>
<dbReference type="Proteomes" id="UP000316217">
    <property type="component" value="Unassembled WGS sequence"/>
</dbReference>
<proteinExistence type="predicted"/>
<evidence type="ECO:0000313" key="3">
    <source>
        <dbReference type="Proteomes" id="UP000316217"/>
    </source>
</evidence>
<feature type="transmembrane region" description="Helical" evidence="1">
    <location>
        <begin position="121"/>
        <end position="138"/>
    </location>
</feature>
<feature type="transmembrane region" description="Helical" evidence="1">
    <location>
        <begin position="244"/>
        <end position="274"/>
    </location>
</feature>